<name>A0A0J1IR69_NIACI</name>
<keyword evidence="2" id="KW-0808">Transferase</keyword>
<dbReference type="PANTHER" id="PTHR43792">
    <property type="entry name" value="GNAT FAMILY, PUTATIVE (AFU_ORTHOLOGUE AFUA_3G00765)-RELATED-RELATED"/>
    <property type="match status" value="1"/>
</dbReference>
<dbReference type="GO" id="GO:0008999">
    <property type="term" value="F:protein-N-terminal-alanine acetyltransferase activity"/>
    <property type="evidence" value="ECO:0007669"/>
    <property type="project" value="TreeGrafter"/>
</dbReference>
<dbReference type="Pfam" id="PF13302">
    <property type="entry name" value="Acetyltransf_3"/>
    <property type="match status" value="1"/>
</dbReference>
<evidence type="ECO:0000259" key="1">
    <source>
        <dbReference type="PROSITE" id="PS51186"/>
    </source>
</evidence>
<dbReference type="OrthoDB" id="9785602at2"/>
<dbReference type="InterPro" id="IPR016181">
    <property type="entry name" value="Acyl_CoA_acyltransferase"/>
</dbReference>
<dbReference type="PATRIC" id="fig|1397.4.peg.346"/>
<dbReference type="PANTHER" id="PTHR43792:SF9">
    <property type="entry name" value="RIBOSOMAL-PROTEIN-ALANINE ACETYLTRANSFERASE"/>
    <property type="match status" value="1"/>
</dbReference>
<evidence type="ECO:0000313" key="2">
    <source>
        <dbReference type="EMBL" id="KLV28451.1"/>
    </source>
</evidence>
<reference evidence="2 3" key="1">
    <citation type="submission" date="2015-05" db="EMBL/GenBank/DDBJ databases">
        <title>Whole genome sequence and identification of bacterial endophytes from Costus igneus.</title>
        <authorList>
            <person name="Lee Y.P."/>
            <person name="Gan H.M."/>
            <person name="Eng W."/>
            <person name="Wheatley M.S."/>
            <person name="Caraballo A."/>
            <person name="Polter S."/>
            <person name="Savka M.A."/>
            <person name="Hudson A.O."/>
        </authorList>
    </citation>
    <scope>NUCLEOTIDE SEQUENCE [LARGE SCALE GENOMIC DNA]</scope>
    <source>
        <strain evidence="2 3">RIT379</strain>
    </source>
</reference>
<dbReference type="SUPFAM" id="SSF55729">
    <property type="entry name" value="Acyl-CoA N-acyltransferases (Nat)"/>
    <property type="match status" value="1"/>
</dbReference>
<accession>A0A0J1IR69</accession>
<sequence length="185" mass="21433">MKQPFPIIETERLHLRQARDEDAKDMFIYLSNQEVVQHMGLEPYKSAEDVLEEINWYKSIWEKGTGIRWCITLKKENIVIGSCGFLNRQPKHYKAEIGYELSSSYWGQGIAGEALNAVLAYGFQQLSLERVEALIEPANTASQKLVEKHGFLKEGLLRHYEYTRGKFDDLYMYSILKGDFEKSSV</sequence>
<organism evidence="2 3">
    <name type="scientific">Niallia circulans</name>
    <name type="common">Bacillus circulans</name>
    <dbReference type="NCBI Taxonomy" id="1397"/>
    <lineage>
        <taxon>Bacteria</taxon>
        <taxon>Bacillati</taxon>
        <taxon>Bacillota</taxon>
        <taxon>Bacilli</taxon>
        <taxon>Bacillales</taxon>
        <taxon>Bacillaceae</taxon>
        <taxon>Niallia</taxon>
    </lineage>
</organism>
<comment type="caution">
    <text evidence="2">The sequence shown here is derived from an EMBL/GenBank/DDBJ whole genome shotgun (WGS) entry which is preliminary data.</text>
</comment>
<dbReference type="InterPro" id="IPR051531">
    <property type="entry name" value="N-acetyltransferase"/>
</dbReference>
<dbReference type="AlphaFoldDB" id="A0A0J1IR69"/>
<dbReference type="InterPro" id="IPR000182">
    <property type="entry name" value="GNAT_dom"/>
</dbReference>
<dbReference type="RefSeq" id="WP_047940146.1">
    <property type="nucleotide sequence ID" value="NZ_CP053989.1"/>
</dbReference>
<dbReference type="Gene3D" id="3.40.630.30">
    <property type="match status" value="1"/>
</dbReference>
<dbReference type="PROSITE" id="PS51186">
    <property type="entry name" value="GNAT"/>
    <property type="match status" value="1"/>
</dbReference>
<gene>
    <name evidence="2" type="ORF">ABW02_01550</name>
</gene>
<protein>
    <submittedName>
        <fullName evidence="2">Alanine acetyltransferase</fullName>
    </submittedName>
</protein>
<dbReference type="GeneID" id="56349315"/>
<dbReference type="EMBL" id="LDPH01000001">
    <property type="protein sequence ID" value="KLV28451.1"/>
    <property type="molecule type" value="Genomic_DNA"/>
</dbReference>
<evidence type="ECO:0000313" key="3">
    <source>
        <dbReference type="Proteomes" id="UP000036045"/>
    </source>
</evidence>
<keyword evidence="3" id="KW-1185">Reference proteome</keyword>
<proteinExistence type="predicted"/>
<dbReference type="GO" id="GO:0005737">
    <property type="term" value="C:cytoplasm"/>
    <property type="evidence" value="ECO:0007669"/>
    <property type="project" value="TreeGrafter"/>
</dbReference>
<dbReference type="Proteomes" id="UP000036045">
    <property type="component" value="Unassembled WGS sequence"/>
</dbReference>
<feature type="domain" description="N-acetyltransferase" evidence="1">
    <location>
        <begin position="13"/>
        <end position="177"/>
    </location>
</feature>